<comment type="cofactor">
    <cofactor evidence="1">
        <name>pantetheine 4'-phosphate</name>
        <dbReference type="ChEBI" id="CHEBI:47942"/>
    </cofactor>
</comment>
<dbReference type="CDD" id="cd19531">
    <property type="entry name" value="LCL_NRPS-like"/>
    <property type="match status" value="1"/>
</dbReference>
<evidence type="ECO:0000313" key="6">
    <source>
        <dbReference type="EMBL" id="MFC5057140.1"/>
    </source>
</evidence>
<organism evidence="6 7">
    <name type="scientific">Saccharothrix xinjiangensis</name>
    <dbReference type="NCBI Taxonomy" id="204798"/>
    <lineage>
        <taxon>Bacteria</taxon>
        <taxon>Bacillati</taxon>
        <taxon>Actinomycetota</taxon>
        <taxon>Actinomycetes</taxon>
        <taxon>Pseudonocardiales</taxon>
        <taxon>Pseudonocardiaceae</taxon>
        <taxon>Saccharothrix</taxon>
    </lineage>
</organism>
<dbReference type="InterPro" id="IPR023213">
    <property type="entry name" value="CAT-like_dom_sf"/>
</dbReference>
<evidence type="ECO:0000259" key="5">
    <source>
        <dbReference type="PROSITE" id="PS50075"/>
    </source>
</evidence>
<evidence type="ECO:0000256" key="2">
    <source>
        <dbReference type="ARBA" id="ARBA00022450"/>
    </source>
</evidence>
<dbReference type="PROSITE" id="PS50075">
    <property type="entry name" value="CARRIER"/>
    <property type="match status" value="1"/>
</dbReference>
<dbReference type="Gene3D" id="3.30.559.30">
    <property type="entry name" value="Nonribosomal peptide synthetase, condensation domain"/>
    <property type="match status" value="1"/>
</dbReference>
<reference evidence="7" key="1">
    <citation type="journal article" date="2019" name="Int. J. Syst. Evol. Microbiol.">
        <title>The Global Catalogue of Microorganisms (GCM) 10K type strain sequencing project: providing services to taxonomists for standard genome sequencing and annotation.</title>
        <authorList>
            <consortium name="The Broad Institute Genomics Platform"/>
            <consortium name="The Broad Institute Genome Sequencing Center for Infectious Disease"/>
            <person name="Wu L."/>
            <person name="Ma J."/>
        </authorList>
    </citation>
    <scope>NUCLEOTIDE SEQUENCE [LARGE SCALE GENOMIC DNA]</scope>
    <source>
        <strain evidence="7">KCTC 12848</strain>
    </source>
</reference>
<accession>A0ABV9Y358</accession>
<keyword evidence="2" id="KW-0596">Phosphopantetheine</keyword>
<dbReference type="Proteomes" id="UP001595833">
    <property type="component" value="Unassembled WGS sequence"/>
</dbReference>
<evidence type="ECO:0000256" key="3">
    <source>
        <dbReference type="ARBA" id="ARBA00022553"/>
    </source>
</evidence>
<proteinExistence type="predicted"/>
<evidence type="ECO:0000256" key="1">
    <source>
        <dbReference type="ARBA" id="ARBA00001957"/>
    </source>
</evidence>
<dbReference type="InterPro" id="IPR001242">
    <property type="entry name" value="Condensation_dom"/>
</dbReference>
<dbReference type="PANTHER" id="PTHR45527:SF1">
    <property type="entry name" value="FATTY ACID SYNTHASE"/>
    <property type="match status" value="1"/>
</dbReference>
<name>A0ABV9Y358_9PSEU</name>
<comment type="caution">
    <text evidence="6">The sequence shown here is derived from an EMBL/GenBank/DDBJ whole genome shotgun (WGS) entry which is preliminary data.</text>
</comment>
<dbReference type="InterPro" id="IPR036736">
    <property type="entry name" value="ACP-like_sf"/>
</dbReference>
<feature type="domain" description="Carrier" evidence="5">
    <location>
        <begin position="487"/>
        <end position="562"/>
    </location>
</feature>
<dbReference type="Pfam" id="PF00550">
    <property type="entry name" value="PP-binding"/>
    <property type="match status" value="1"/>
</dbReference>
<evidence type="ECO:0000256" key="4">
    <source>
        <dbReference type="SAM" id="MobiDB-lite"/>
    </source>
</evidence>
<feature type="compositionally biased region" description="Basic and acidic residues" evidence="4">
    <location>
        <begin position="562"/>
        <end position="573"/>
    </location>
</feature>
<protein>
    <submittedName>
        <fullName evidence="6">Condensation domain-containing protein</fullName>
    </submittedName>
</protein>
<dbReference type="RefSeq" id="WP_344039676.1">
    <property type="nucleotide sequence ID" value="NZ_BAAAKE010000018.1"/>
</dbReference>
<keyword evidence="7" id="KW-1185">Reference proteome</keyword>
<dbReference type="Gene3D" id="3.30.559.10">
    <property type="entry name" value="Chloramphenicol acetyltransferase-like domain"/>
    <property type="match status" value="1"/>
</dbReference>
<dbReference type="EMBL" id="JBHSJB010000026">
    <property type="protein sequence ID" value="MFC5057140.1"/>
    <property type="molecule type" value="Genomic_DNA"/>
</dbReference>
<evidence type="ECO:0000313" key="7">
    <source>
        <dbReference type="Proteomes" id="UP001595833"/>
    </source>
</evidence>
<feature type="compositionally biased region" description="Pro residues" evidence="4">
    <location>
        <begin position="467"/>
        <end position="476"/>
    </location>
</feature>
<dbReference type="InterPro" id="IPR020806">
    <property type="entry name" value="PKS_PP-bd"/>
</dbReference>
<dbReference type="InterPro" id="IPR009081">
    <property type="entry name" value="PP-bd_ACP"/>
</dbReference>
<keyword evidence="3" id="KW-0597">Phosphoprotein</keyword>
<dbReference type="SUPFAM" id="SSF47336">
    <property type="entry name" value="ACP-like"/>
    <property type="match status" value="1"/>
</dbReference>
<dbReference type="SUPFAM" id="SSF52777">
    <property type="entry name" value="CoA-dependent acyltransferases"/>
    <property type="match status" value="2"/>
</dbReference>
<gene>
    <name evidence="6" type="ORF">ACFPFM_25760</name>
</gene>
<dbReference type="PANTHER" id="PTHR45527">
    <property type="entry name" value="NONRIBOSOMAL PEPTIDE SYNTHETASE"/>
    <property type="match status" value="1"/>
</dbReference>
<feature type="region of interest" description="Disordered" evidence="4">
    <location>
        <begin position="562"/>
        <end position="586"/>
    </location>
</feature>
<dbReference type="Gene3D" id="1.10.1200.10">
    <property type="entry name" value="ACP-like"/>
    <property type="match status" value="1"/>
</dbReference>
<dbReference type="SMART" id="SM00823">
    <property type="entry name" value="PKS_PP"/>
    <property type="match status" value="1"/>
</dbReference>
<sequence length="586" mass="65827">MGPTEPGRDDVLVDDGDDVVLFRPSYAQERMWYFYRLDPGNPFYTVPLGLRLTGELDVAALRGALNDIADRHEILRTTFGTVESELVQVVASRADVELPVVEVPPAADPELPVEEREEVRRLLVERVRPPFDLERGPLLRATLFRLGPADHLLLFVLHHIIHDGWSLGVLGGELSAAYRARVTGTPGPLPPLEVQYGDFAEWQRDWLSGEVLESQLAYWRGRLGGELPVLGLPLDRPRPEVQSFRGGRVELALSPALSDAVKDLGRRCGATPFMVLLASFLVLLHRYSRQDDIVVGSPVANRHQAKVEPLIGLFVNTLVFRADLSGDPSFGAFLDRVRDVCVEVYAHQETPFEKLVEDLHPHRDPSRNPLFQVMFAMQAPPNTDIPLPGLRVAPIRVDRWWTRFDLELHFWEHPDHFRGLFVFAADLFDTTTVERMSAHLRQVLEVATRDADLPLGELLPEADLPAPAEPAAPEPPRAVAADLPGGEPRTELEELVAARWREALDVGLVDVHTNFFDVGGTSLLLARVHEGLQRDLARELRMVDLLRFPTVRSFAAFLSGEQESRTAGQDRARARTQAMKQRRRRR</sequence>
<feature type="region of interest" description="Disordered" evidence="4">
    <location>
        <begin position="462"/>
        <end position="485"/>
    </location>
</feature>
<dbReference type="Pfam" id="PF00668">
    <property type="entry name" value="Condensation"/>
    <property type="match status" value="1"/>
</dbReference>